<dbReference type="AlphaFoldDB" id="A0A2C9JHY4"/>
<evidence type="ECO:0000256" key="2">
    <source>
        <dbReference type="ARBA" id="ARBA00022448"/>
    </source>
</evidence>
<reference evidence="12" key="1">
    <citation type="submission" date="2020-05" db="UniProtKB">
        <authorList>
            <consortium name="EnsemblMetazoa"/>
        </authorList>
    </citation>
    <scope>IDENTIFICATION</scope>
    <source>
        <strain evidence="12">BB02</strain>
    </source>
</reference>
<evidence type="ECO:0000256" key="1">
    <source>
        <dbReference type="ARBA" id="ARBA00004370"/>
    </source>
</evidence>
<protein>
    <recommendedName>
        <fullName evidence="14">Ferric-chelate reductase 1</fullName>
    </recommendedName>
</protein>
<dbReference type="CDD" id="cd08760">
    <property type="entry name" value="Cyt_b561_FRRS1_like"/>
    <property type="match status" value="1"/>
</dbReference>
<keyword evidence="4" id="KW-0732">Signal</keyword>
<evidence type="ECO:0000256" key="9">
    <source>
        <dbReference type="SAM" id="Phobius"/>
    </source>
</evidence>
<dbReference type="Proteomes" id="UP000076420">
    <property type="component" value="Unassembled WGS sequence"/>
</dbReference>
<dbReference type="Pfam" id="PF03351">
    <property type="entry name" value="DOMON"/>
    <property type="match status" value="1"/>
</dbReference>
<evidence type="ECO:0000256" key="5">
    <source>
        <dbReference type="ARBA" id="ARBA00022982"/>
    </source>
</evidence>
<feature type="transmembrane region" description="Helical" evidence="9">
    <location>
        <begin position="413"/>
        <end position="434"/>
    </location>
</feature>
<comment type="subcellular location">
    <subcellularLocation>
        <location evidence="1">Membrane</location>
    </subcellularLocation>
</comment>
<feature type="transmembrane region" description="Helical" evidence="9">
    <location>
        <begin position="345"/>
        <end position="363"/>
    </location>
</feature>
<dbReference type="STRING" id="6526.A0A2C9JHY4"/>
<dbReference type="PROSITE" id="PS50836">
    <property type="entry name" value="DOMON"/>
    <property type="match status" value="1"/>
</dbReference>
<feature type="domain" description="DOMON" evidence="10">
    <location>
        <begin position="143"/>
        <end position="257"/>
    </location>
</feature>
<evidence type="ECO:0000256" key="3">
    <source>
        <dbReference type="ARBA" id="ARBA00022692"/>
    </source>
</evidence>
<feature type="transmembrane region" description="Helical" evidence="9">
    <location>
        <begin position="507"/>
        <end position="529"/>
    </location>
</feature>
<keyword evidence="5" id="KW-0249">Electron transport</keyword>
<evidence type="ECO:0000313" key="12">
    <source>
        <dbReference type="EnsemblMetazoa" id="BGLB002759-PB"/>
    </source>
</evidence>
<keyword evidence="3 9" id="KW-0812">Transmembrane</keyword>
<dbReference type="VEuPathDB" id="VectorBase:BGLB002759"/>
<sequence>MTTTTPTTTTPTTTTTTPTQTTTTPTTTTTLTTASTTTTTTTTPTTTTTTTSITTTTPTTTILTSTAPSQTTTVATTVPSAELNNVTASDVPSTQDTSKIEDVQTATDVPNSRTQPPQSGAIAYESGCGVTQGCFSSCASTSCDFLVSWKLTDTTAIYTLRATSSATSGIYMALGFSYDNKMGNDSAMGCVYDNKTFLKFTVFNVGASPQAFTDDEIQLTNASFINGVLTCQITRPIGERNQRFNITLPWHLLFAVGSGFIVDGEASILKHSKVSISEAPVSAAAYLTMTSEIQIQDTLVKAHGCLMVSAWIFLASIGTVVARFFKPVLTSTFFSQKLWFQLHRLAMLLVLLATASGFIIIFVKEKEWSDIEEEETYLEGHPIMGVIVMVLTILNPVMALFRPHLGTSKRCIFNWAHLFVGTSAHILGVVTIFFGVQLHSADTPRYTVKLLGAYVAWQLFVYLLLEVITHCKVIQPSKQEIYELYSVSSKTNKGSTQNARQMVVKNIILAVHCFVVTALSATIIAVIAVGT</sequence>
<dbReference type="EnsemblMetazoa" id="BGLB002759-RB">
    <property type="protein sequence ID" value="BGLB002759-PB"/>
    <property type="gene ID" value="BGLB002759"/>
</dbReference>
<dbReference type="PROSITE" id="PS50939">
    <property type="entry name" value="CYTOCHROME_B561"/>
    <property type="match status" value="1"/>
</dbReference>
<dbReference type="SMART" id="SM00664">
    <property type="entry name" value="DoH"/>
    <property type="match status" value="1"/>
</dbReference>
<accession>A0A2C9JHY4</accession>
<organism evidence="12 13">
    <name type="scientific">Biomphalaria glabrata</name>
    <name type="common">Bloodfluke planorb</name>
    <name type="synonym">Freshwater snail</name>
    <dbReference type="NCBI Taxonomy" id="6526"/>
    <lineage>
        <taxon>Eukaryota</taxon>
        <taxon>Metazoa</taxon>
        <taxon>Spiralia</taxon>
        <taxon>Lophotrochozoa</taxon>
        <taxon>Mollusca</taxon>
        <taxon>Gastropoda</taxon>
        <taxon>Heterobranchia</taxon>
        <taxon>Euthyneura</taxon>
        <taxon>Panpulmonata</taxon>
        <taxon>Hygrophila</taxon>
        <taxon>Lymnaeoidea</taxon>
        <taxon>Planorbidae</taxon>
        <taxon>Biomphalaria</taxon>
    </lineage>
</organism>
<evidence type="ECO:0000259" key="11">
    <source>
        <dbReference type="PROSITE" id="PS50939"/>
    </source>
</evidence>
<proteinExistence type="predicted"/>
<evidence type="ECO:0000256" key="8">
    <source>
        <dbReference type="SAM" id="MobiDB-lite"/>
    </source>
</evidence>
<dbReference type="PANTHER" id="PTHR23130">
    <property type="entry name" value="CYTOCHROME B561 AND DOMON DOMAIN-CONTAINING PROTEIN"/>
    <property type="match status" value="1"/>
</dbReference>
<evidence type="ECO:0000313" key="13">
    <source>
        <dbReference type="Proteomes" id="UP000076420"/>
    </source>
</evidence>
<evidence type="ECO:0008006" key="14">
    <source>
        <dbReference type="Google" id="ProtNLM"/>
    </source>
</evidence>
<feature type="domain" description="Cytochrome b561" evidence="11">
    <location>
        <begin position="265"/>
        <end position="474"/>
    </location>
</feature>
<name>A0A2C9JHY4_BIOGL</name>
<feature type="region of interest" description="Disordered" evidence="8">
    <location>
        <begin position="85"/>
        <end position="118"/>
    </location>
</feature>
<feature type="compositionally biased region" description="Polar residues" evidence="8">
    <location>
        <begin position="104"/>
        <end position="118"/>
    </location>
</feature>
<dbReference type="InterPro" id="IPR005018">
    <property type="entry name" value="DOMON_domain"/>
</dbReference>
<dbReference type="GO" id="GO:0016020">
    <property type="term" value="C:membrane"/>
    <property type="evidence" value="ECO:0007669"/>
    <property type="project" value="UniProtKB-SubCell"/>
</dbReference>
<dbReference type="SMART" id="SM00665">
    <property type="entry name" value="B561"/>
    <property type="match status" value="1"/>
</dbReference>
<feature type="transmembrane region" description="Helical" evidence="9">
    <location>
        <begin position="383"/>
        <end position="401"/>
    </location>
</feature>
<evidence type="ECO:0000256" key="7">
    <source>
        <dbReference type="ARBA" id="ARBA00023136"/>
    </source>
</evidence>
<feature type="compositionally biased region" description="Polar residues" evidence="8">
    <location>
        <begin position="85"/>
        <end position="97"/>
    </location>
</feature>
<evidence type="ECO:0000259" key="10">
    <source>
        <dbReference type="PROSITE" id="PS50836"/>
    </source>
</evidence>
<keyword evidence="6 9" id="KW-1133">Transmembrane helix</keyword>
<dbReference type="Gene3D" id="1.20.120.1770">
    <property type="match status" value="1"/>
</dbReference>
<dbReference type="InterPro" id="IPR006593">
    <property type="entry name" value="Cyt_b561/ferric_Rdtase_TM"/>
</dbReference>
<keyword evidence="2" id="KW-0813">Transport</keyword>
<feature type="region of interest" description="Disordered" evidence="8">
    <location>
        <begin position="1"/>
        <end position="54"/>
    </location>
</feature>
<evidence type="ECO:0000256" key="6">
    <source>
        <dbReference type="ARBA" id="ARBA00022989"/>
    </source>
</evidence>
<dbReference type="KEGG" id="bgt:106058941"/>
<gene>
    <name evidence="12" type="primary">106058941</name>
</gene>
<keyword evidence="7 9" id="KW-0472">Membrane</keyword>
<dbReference type="PANTHER" id="PTHR23130:SF171">
    <property type="entry name" value="OS01G0895300 PROTEIN"/>
    <property type="match status" value="1"/>
</dbReference>
<feature type="transmembrane region" description="Helical" evidence="9">
    <location>
        <begin position="446"/>
        <end position="465"/>
    </location>
</feature>
<feature type="transmembrane region" description="Helical" evidence="9">
    <location>
        <begin position="306"/>
        <end position="325"/>
    </location>
</feature>
<dbReference type="OrthoDB" id="2419613at2759"/>
<evidence type="ECO:0000256" key="4">
    <source>
        <dbReference type="ARBA" id="ARBA00022729"/>
    </source>
</evidence>
<dbReference type="VEuPathDB" id="VectorBase:BGLAX_048268"/>
<dbReference type="Pfam" id="PF03188">
    <property type="entry name" value="Cytochrom_B561"/>
    <property type="match status" value="1"/>
</dbReference>